<dbReference type="InterPro" id="IPR037066">
    <property type="entry name" value="Plug_dom_sf"/>
</dbReference>
<sequence>MKKGYLGFLFLISSLSSFAVEQEVKLAPTTVDGRSSYNGSVTENEIKNIVVITKEEIQKKQHKDLLSVFEDSPMTMVTHTQAGPLIALRGSGEKTVMRVKVLLDGTSINTVDDSMGVIPFNAIPVSSVEKIEIIPGGGITLYGSGSSSGVINIITKSGKMKDYGVVNVTSSSFNTYNVNMSKGLKLGKNIFANVAVEAEKGKGYRQKEEHKKYNVLGGFHFRLNDKNSIRIYGSQYKNDEDNTNELSIYDLKRNRRKAGDTLSKVKSDRHTFGVDYQYKPSEKLHFTANYNSSKFSRDITQDARPSLTFLPSIDFFDNAFADSDSRIDLVLRNVSQRLEGRFEENIDNARGKLDYSYANNKGKFTFGYDYTSHHLKRVSTTVSAPYNEYRDIGLLIHKKHDRAFSEERLKENPDMIIGYSTIAADSMYNNPEDYFLNGKIGEKGIEDFYIKKNKFSLEDKLAKKLYKYATPEMIADYEKKKGTAEEKGVTSLVMEIFKSGVDPMPMMIDINRWYQTDFRKEKVFSLIDQNKLVEKDGKKGVYVKNPASKENTFFEINENTTFEDFARIHETLNSPPITSSTFVSSRIDTKKTTDSFYLHNDYSLTDNFDIGLGLRYEKSKYSGTRKTLTNQIIKMNPGVDRKKFADSASETLDLYTQTSDVVYTERTDRGQDQPGFMILEKLRRLKELRETGQTIIPMVNLTTQYRKTEENIGGDISFSYKLNDTNRMYVKYERAFNTPLPTQMTNKTFDPIHKVRVYWESGIRTEKMNNFEIGFRGMLRKNISFSAAAFLSDTYDEIISVVKDGNSHQTREWRFINLDKTRRLGLELQSEQTFDKLRLKESVTYIHPKILANNYKDEVMRIANEQMTHLIDGRRKSIREYFNNSDMKKMKEKERIIAAIDHFYQEEFYQKNIADKEKINHFIEEYVQKNINPFIDNSSDVDNETKKYLKDGIKNNLENDRNYVSIIREQYDYEYSLTNGSFLEEGERIPLAPKVKATFGADYQFTDKLRIGMNTTYIGSYISVEPARVYEIIKTKVPAHFVSDIYGTYHCTEDFSIKFGVNNIFNHQYNLRQDSYTATPAPGRTYSAGFSYRF</sequence>
<dbReference type="PROSITE" id="PS52016">
    <property type="entry name" value="TONB_DEPENDENT_REC_3"/>
    <property type="match status" value="1"/>
</dbReference>
<evidence type="ECO:0000259" key="13">
    <source>
        <dbReference type="Pfam" id="PF07715"/>
    </source>
</evidence>
<keyword evidence="2 9" id="KW-0813">Transport</keyword>
<accession>A0A133N7B7</accession>
<keyword evidence="14" id="KW-0675">Receptor</keyword>
<evidence type="ECO:0000256" key="9">
    <source>
        <dbReference type="PROSITE-ProRule" id="PRU01360"/>
    </source>
</evidence>
<name>A0A133N7B7_9FUSO</name>
<evidence type="ECO:0000259" key="12">
    <source>
        <dbReference type="Pfam" id="PF00593"/>
    </source>
</evidence>
<feature type="signal peptide" evidence="11">
    <location>
        <begin position="1"/>
        <end position="19"/>
    </location>
</feature>
<keyword evidence="6 10" id="KW-0798">TonB box</keyword>
<keyword evidence="15" id="KW-1185">Reference proteome</keyword>
<evidence type="ECO:0000256" key="4">
    <source>
        <dbReference type="ARBA" id="ARBA00022692"/>
    </source>
</evidence>
<dbReference type="InterPro" id="IPR000531">
    <property type="entry name" value="Beta-barrel_TonB"/>
</dbReference>
<keyword evidence="7 9" id="KW-0472">Membrane</keyword>
<keyword evidence="3 9" id="KW-1134">Transmembrane beta strand</keyword>
<reference evidence="15" key="1">
    <citation type="submission" date="2016-01" db="EMBL/GenBank/DDBJ databases">
        <authorList>
            <person name="Mitreva M."/>
            <person name="Pepin K.H."/>
            <person name="Mihindukulasuriya K.A."/>
            <person name="Fulton R."/>
            <person name="Fronick C."/>
            <person name="O'Laughlin M."/>
            <person name="Miner T."/>
            <person name="Herter B."/>
            <person name="Rosa B.A."/>
            <person name="Cordes M."/>
            <person name="Tomlinson C."/>
            <person name="Wollam A."/>
            <person name="Palsikar V.B."/>
            <person name="Mardis E.R."/>
            <person name="Wilson R.K."/>
        </authorList>
    </citation>
    <scope>NUCLEOTIDE SEQUENCE [LARGE SCALE GENOMIC DNA]</scope>
    <source>
        <strain evidence="15">CMW8396</strain>
    </source>
</reference>
<evidence type="ECO:0000256" key="2">
    <source>
        <dbReference type="ARBA" id="ARBA00022448"/>
    </source>
</evidence>
<comment type="caution">
    <text evidence="14">The sequence shown here is derived from an EMBL/GenBank/DDBJ whole genome shotgun (WGS) entry which is preliminary data.</text>
</comment>
<dbReference type="SUPFAM" id="SSF56935">
    <property type="entry name" value="Porins"/>
    <property type="match status" value="1"/>
</dbReference>
<dbReference type="Gene3D" id="2.170.130.10">
    <property type="entry name" value="TonB-dependent receptor, plug domain"/>
    <property type="match status" value="1"/>
</dbReference>
<evidence type="ECO:0000256" key="10">
    <source>
        <dbReference type="RuleBase" id="RU003357"/>
    </source>
</evidence>
<dbReference type="PROSITE" id="PS01156">
    <property type="entry name" value="TONB_DEPENDENT_REC_2"/>
    <property type="match status" value="1"/>
</dbReference>
<proteinExistence type="inferred from homology"/>
<evidence type="ECO:0000256" key="7">
    <source>
        <dbReference type="ARBA" id="ARBA00023136"/>
    </source>
</evidence>
<dbReference type="RefSeq" id="WP_060793982.1">
    <property type="nucleotide sequence ID" value="NZ_KQ956579.1"/>
</dbReference>
<dbReference type="GO" id="GO:0009279">
    <property type="term" value="C:cell outer membrane"/>
    <property type="evidence" value="ECO:0007669"/>
    <property type="project" value="UniProtKB-SubCell"/>
</dbReference>
<dbReference type="InterPro" id="IPR010917">
    <property type="entry name" value="TonB_rcpt_CS"/>
</dbReference>
<dbReference type="InterPro" id="IPR039426">
    <property type="entry name" value="TonB-dep_rcpt-like"/>
</dbReference>
<comment type="similarity">
    <text evidence="9 10">Belongs to the TonB-dependent receptor family.</text>
</comment>
<evidence type="ECO:0000256" key="3">
    <source>
        <dbReference type="ARBA" id="ARBA00022452"/>
    </source>
</evidence>
<keyword evidence="4 9" id="KW-0812">Transmembrane</keyword>
<feature type="domain" description="TonB-dependent receptor plug" evidence="13">
    <location>
        <begin position="48"/>
        <end position="150"/>
    </location>
</feature>
<evidence type="ECO:0000313" key="14">
    <source>
        <dbReference type="EMBL" id="KXA12103.1"/>
    </source>
</evidence>
<evidence type="ECO:0000256" key="11">
    <source>
        <dbReference type="SAM" id="SignalP"/>
    </source>
</evidence>
<evidence type="ECO:0000256" key="8">
    <source>
        <dbReference type="ARBA" id="ARBA00023237"/>
    </source>
</evidence>
<evidence type="ECO:0000256" key="1">
    <source>
        <dbReference type="ARBA" id="ARBA00004571"/>
    </source>
</evidence>
<dbReference type="AlphaFoldDB" id="A0A133N7B7"/>
<gene>
    <name evidence="14" type="ORF">HMPREF3206_01821</name>
</gene>
<evidence type="ECO:0000256" key="6">
    <source>
        <dbReference type="ARBA" id="ARBA00023077"/>
    </source>
</evidence>
<keyword evidence="8 9" id="KW-0998">Cell outer membrane</keyword>
<dbReference type="InterPro" id="IPR036942">
    <property type="entry name" value="Beta-barrel_TonB_sf"/>
</dbReference>
<dbReference type="GO" id="GO:0015344">
    <property type="term" value="F:siderophore uptake transmembrane transporter activity"/>
    <property type="evidence" value="ECO:0007669"/>
    <property type="project" value="TreeGrafter"/>
</dbReference>
<comment type="subcellular location">
    <subcellularLocation>
        <location evidence="1 9">Cell outer membrane</location>
        <topology evidence="1 9">Multi-pass membrane protein</topology>
    </subcellularLocation>
</comment>
<dbReference type="GO" id="GO:0044718">
    <property type="term" value="P:siderophore transmembrane transport"/>
    <property type="evidence" value="ECO:0007669"/>
    <property type="project" value="TreeGrafter"/>
</dbReference>
<dbReference type="Pfam" id="PF00593">
    <property type="entry name" value="TonB_dep_Rec_b-barrel"/>
    <property type="match status" value="1"/>
</dbReference>
<feature type="chain" id="PRO_5007457820" evidence="11">
    <location>
        <begin position="20"/>
        <end position="1094"/>
    </location>
</feature>
<dbReference type="PANTHER" id="PTHR30069">
    <property type="entry name" value="TONB-DEPENDENT OUTER MEMBRANE RECEPTOR"/>
    <property type="match status" value="1"/>
</dbReference>
<dbReference type="PANTHER" id="PTHR30069:SF27">
    <property type="entry name" value="BLL4766 PROTEIN"/>
    <property type="match status" value="1"/>
</dbReference>
<feature type="domain" description="TonB-dependent receptor-like beta-barrel" evidence="12">
    <location>
        <begin position="563"/>
        <end position="851"/>
    </location>
</feature>
<organism evidence="14 15">
    <name type="scientific">Fusobacterium equinum</name>
    <dbReference type="NCBI Taxonomy" id="134605"/>
    <lineage>
        <taxon>Bacteria</taxon>
        <taxon>Fusobacteriati</taxon>
        <taxon>Fusobacteriota</taxon>
        <taxon>Fusobacteriia</taxon>
        <taxon>Fusobacteriales</taxon>
        <taxon>Fusobacteriaceae</taxon>
        <taxon>Fusobacterium</taxon>
    </lineage>
</organism>
<dbReference type="EMBL" id="LRPX01000104">
    <property type="protein sequence ID" value="KXA12103.1"/>
    <property type="molecule type" value="Genomic_DNA"/>
</dbReference>
<evidence type="ECO:0000313" key="15">
    <source>
        <dbReference type="Proteomes" id="UP000070617"/>
    </source>
</evidence>
<dbReference type="STRING" id="134605.HMPREF3206_01821"/>
<evidence type="ECO:0000256" key="5">
    <source>
        <dbReference type="ARBA" id="ARBA00022729"/>
    </source>
</evidence>
<dbReference type="Gene3D" id="2.40.170.20">
    <property type="entry name" value="TonB-dependent receptor, beta-barrel domain"/>
    <property type="match status" value="3"/>
</dbReference>
<dbReference type="InterPro" id="IPR012910">
    <property type="entry name" value="Plug_dom"/>
</dbReference>
<keyword evidence="5 11" id="KW-0732">Signal</keyword>
<dbReference type="PATRIC" id="fig|134605.3.peg.1800"/>
<dbReference type="Pfam" id="PF07715">
    <property type="entry name" value="Plug"/>
    <property type="match status" value="1"/>
</dbReference>
<dbReference type="Proteomes" id="UP000070617">
    <property type="component" value="Unassembled WGS sequence"/>
</dbReference>
<protein>
    <submittedName>
        <fullName evidence="14">TonB-dependent receptor</fullName>
    </submittedName>
</protein>